<dbReference type="Gene3D" id="3.40.50.720">
    <property type="entry name" value="NAD(P)-binding Rossmann-like Domain"/>
    <property type="match status" value="1"/>
</dbReference>
<reference evidence="2 3" key="1">
    <citation type="submission" date="2024-09" db="EMBL/GenBank/DDBJ databases">
        <authorList>
            <person name="Sun Q."/>
            <person name="Mori K."/>
        </authorList>
    </citation>
    <scope>NUCLEOTIDE SEQUENCE [LARGE SCALE GENOMIC DNA]</scope>
    <source>
        <strain evidence="2 3">TISTR 2452</strain>
    </source>
</reference>
<evidence type="ECO:0000313" key="2">
    <source>
        <dbReference type="EMBL" id="MFB9330729.1"/>
    </source>
</evidence>
<dbReference type="InterPro" id="IPR020904">
    <property type="entry name" value="Sc_DH/Rdtase_CS"/>
</dbReference>
<evidence type="ECO:0000313" key="3">
    <source>
        <dbReference type="Proteomes" id="UP001589747"/>
    </source>
</evidence>
<dbReference type="InterPro" id="IPR036291">
    <property type="entry name" value="NAD(P)-bd_dom_sf"/>
</dbReference>
<dbReference type="SUPFAM" id="SSF51735">
    <property type="entry name" value="NAD(P)-binding Rossmann-fold domains"/>
    <property type="match status" value="1"/>
</dbReference>
<dbReference type="PANTHER" id="PTHR42760">
    <property type="entry name" value="SHORT-CHAIN DEHYDROGENASES/REDUCTASES FAMILY MEMBER"/>
    <property type="match status" value="1"/>
</dbReference>
<dbReference type="Proteomes" id="UP001589747">
    <property type="component" value="Unassembled WGS sequence"/>
</dbReference>
<proteinExistence type="inferred from homology"/>
<dbReference type="EMBL" id="JBHMDO010000053">
    <property type="protein sequence ID" value="MFB9330729.1"/>
    <property type="molecule type" value="Genomic_DNA"/>
</dbReference>
<comment type="caution">
    <text evidence="2">The sequence shown here is derived from an EMBL/GenBank/DDBJ whole genome shotgun (WGS) entry which is preliminary data.</text>
</comment>
<dbReference type="NCBIfam" id="NF005559">
    <property type="entry name" value="PRK07231.1"/>
    <property type="match status" value="1"/>
</dbReference>
<dbReference type="GO" id="GO:0016491">
    <property type="term" value="F:oxidoreductase activity"/>
    <property type="evidence" value="ECO:0007669"/>
    <property type="project" value="UniProtKB-KW"/>
</dbReference>
<accession>A0ABV5KZS7</accession>
<dbReference type="PRINTS" id="PR00081">
    <property type="entry name" value="GDHRDH"/>
</dbReference>
<dbReference type="Pfam" id="PF13561">
    <property type="entry name" value="adh_short_C2"/>
    <property type="match status" value="1"/>
</dbReference>
<gene>
    <name evidence="2" type="ORF">ACFFSY_32715</name>
</gene>
<dbReference type="InterPro" id="IPR002347">
    <property type="entry name" value="SDR_fam"/>
</dbReference>
<sequence>MQPDFSIRGKIAIVTGASKGIGYGLAKSIAAAGAIVAVTARDKASLAPLLDEIGQAGGQAAAYELDVRSVAQIRSVFEQVAADFGRLDIVVNNAGVGDGMPAEDITEEYWDDMIDVNLKGVFFCCQAAGRIMLAQGHGKIVNVSSQVSIVGIPEGAAYCASKGGVNQLTKVLALEWSNRGVCVNAVGPTFIYTPGTAERLDEPEFRANVLSRIPAGRIGTIDDVAGAVIYLASPASDLVTGTLLLVDGGWTAQ</sequence>
<keyword evidence="3" id="KW-1185">Reference proteome</keyword>
<dbReference type="PRINTS" id="PR00080">
    <property type="entry name" value="SDRFAMILY"/>
</dbReference>
<organism evidence="2 3">
    <name type="scientific">Paenibacillus aurantiacus</name>
    <dbReference type="NCBI Taxonomy" id="1936118"/>
    <lineage>
        <taxon>Bacteria</taxon>
        <taxon>Bacillati</taxon>
        <taxon>Bacillota</taxon>
        <taxon>Bacilli</taxon>
        <taxon>Bacillales</taxon>
        <taxon>Paenibacillaceae</taxon>
        <taxon>Paenibacillus</taxon>
    </lineage>
</organism>
<dbReference type="EC" id="1.1.1.-" evidence="2"/>
<keyword evidence="2" id="KW-0560">Oxidoreductase</keyword>
<dbReference type="PROSITE" id="PS00061">
    <property type="entry name" value="ADH_SHORT"/>
    <property type="match status" value="1"/>
</dbReference>
<evidence type="ECO:0000256" key="1">
    <source>
        <dbReference type="ARBA" id="ARBA00006484"/>
    </source>
</evidence>
<dbReference type="RefSeq" id="WP_377502396.1">
    <property type="nucleotide sequence ID" value="NZ_JBHMDO010000053.1"/>
</dbReference>
<comment type="similarity">
    <text evidence="1">Belongs to the short-chain dehydrogenases/reductases (SDR) family.</text>
</comment>
<protein>
    <submittedName>
        <fullName evidence="2">SDR family NAD(P)-dependent oxidoreductase</fullName>
        <ecNumber evidence="2">1.1.1.-</ecNumber>
    </submittedName>
</protein>
<name>A0ABV5KZS7_9BACL</name>